<feature type="region of interest" description="Disordered" evidence="1">
    <location>
        <begin position="1"/>
        <end position="249"/>
    </location>
</feature>
<sequence>MTQSGHGQEGQSWGQPAGRPWGPPPPQAAPGEDPAASPTPDAVTDPATQYLRPVGPDAVTDPATQYLRPVPPASSPLPPESPAESTQFLGTGFGAQPPQGYGQPQPQGYGQSPQGYGQPQPPQGYGQPYPSPQYQPEPQPPQHQHQPPRQPEPDAEATQYIPPVPGRTGPPAEFDNLFRDGTSGGTQQMPRYEEPARHHQPPQAQHPQPPHQQQYVRPQHQAPPPQQSWSAPAGRPDPYDGYDDEPRRRSSKLPLVAAVVVGCAVVGLGAGALLGGGDDPDGRTDKTGVAAAASSPTPERTSAAPAPDPVKTQAEGLDKLLADSNDSRAAVIRSVENIKRCQKLDEAATDLREAAGQRRELVTRLGSTPIDKLPDHADLAAALTTAWQASAKADDHYAAWAEQVKKPKNCKDGKARNTGSTASAAGASSEATDAKRKAAGLWNGIARTHGLPERQPTEL</sequence>
<protein>
    <submittedName>
        <fullName evidence="3">Uncharacterized protein</fullName>
    </submittedName>
</protein>
<keyword evidence="2" id="KW-0812">Transmembrane</keyword>
<dbReference type="Proteomes" id="UP001060150">
    <property type="component" value="Chromosome"/>
</dbReference>
<feature type="compositionally biased region" description="Low complexity" evidence="1">
    <location>
        <begin position="418"/>
        <end position="429"/>
    </location>
</feature>
<proteinExistence type="predicted"/>
<accession>A0ABY5N6R2</accession>
<keyword evidence="2" id="KW-0472">Membrane</keyword>
<feature type="compositionally biased region" description="Low complexity" evidence="1">
    <location>
        <begin position="201"/>
        <end position="220"/>
    </location>
</feature>
<feature type="region of interest" description="Disordered" evidence="1">
    <location>
        <begin position="270"/>
        <end position="314"/>
    </location>
</feature>
<reference evidence="3" key="1">
    <citation type="submission" date="2022-08" db="EMBL/GenBank/DDBJ databases">
        <title>Streptomyces changanensis sp. nov., an actinomycete isolated from soil.</title>
        <authorList>
            <person name="Wu H."/>
            <person name="Han L."/>
        </authorList>
    </citation>
    <scope>NUCLEOTIDE SEQUENCE</scope>
    <source>
        <strain evidence="3">HL-66</strain>
    </source>
</reference>
<feature type="compositionally biased region" description="Pro residues" evidence="1">
    <location>
        <begin position="129"/>
        <end position="141"/>
    </location>
</feature>
<feature type="transmembrane region" description="Helical" evidence="2">
    <location>
        <begin position="255"/>
        <end position="276"/>
    </location>
</feature>
<feature type="compositionally biased region" description="Polar residues" evidence="1">
    <location>
        <begin position="1"/>
        <end position="13"/>
    </location>
</feature>
<organism evidence="3 4">
    <name type="scientific">Streptomyces changanensis</name>
    <dbReference type="NCBI Taxonomy" id="2964669"/>
    <lineage>
        <taxon>Bacteria</taxon>
        <taxon>Bacillati</taxon>
        <taxon>Actinomycetota</taxon>
        <taxon>Actinomycetes</taxon>
        <taxon>Kitasatosporales</taxon>
        <taxon>Streptomycetaceae</taxon>
        <taxon>Streptomyces</taxon>
    </lineage>
</organism>
<evidence type="ECO:0000256" key="1">
    <source>
        <dbReference type="SAM" id="MobiDB-lite"/>
    </source>
</evidence>
<evidence type="ECO:0000313" key="4">
    <source>
        <dbReference type="Proteomes" id="UP001060150"/>
    </source>
</evidence>
<feature type="region of interest" description="Disordered" evidence="1">
    <location>
        <begin position="407"/>
        <end position="436"/>
    </location>
</feature>
<feature type="compositionally biased region" description="Low complexity" evidence="1">
    <location>
        <begin position="96"/>
        <end position="128"/>
    </location>
</feature>
<evidence type="ECO:0000256" key="2">
    <source>
        <dbReference type="SAM" id="Phobius"/>
    </source>
</evidence>
<dbReference type="RefSeq" id="WP_107115164.1">
    <property type="nucleotide sequence ID" value="NZ_CP102332.1"/>
</dbReference>
<name>A0ABY5N6R2_9ACTN</name>
<keyword evidence="4" id="KW-1185">Reference proteome</keyword>
<feature type="compositionally biased region" description="Pro residues" evidence="1">
    <location>
        <begin position="69"/>
        <end position="81"/>
    </location>
</feature>
<dbReference type="EMBL" id="CP102332">
    <property type="protein sequence ID" value="UUS31657.1"/>
    <property type="molecule type" value="Genomic_DNA"/>
</dbReference>
<evidence type="ECO:0000313" key="3">
    <source>
        <dbReference type="EMBL" id="UUS31657.1"/>
    </source>
</evidence>
<gene>
    <name evidence="3" type="ORF">NRO40_12980</name>
</gene>
<keyword evidence="2" id="KW-1133">Transmembrane helix</keyword>